<accession>A0AA36GIA3</accession>
<evidence type="ECO:0000256" key="1">
    <source>
        <dbReference type="SAM" id="MobiDB-lite"/>
    </source>
</evidence>
<comment type="caution">
    <text evidence="2">The sequence shown here is derived from an EMBL/GenBank/DDBJ whole genome shotgun (WGS) entry which is preliminary data.</text>
</comment>
<proteinExistence type="predicted"/>
<evidence type="ECO:0000313" key="3">
    <source>
        <dbReference type="Proteomes" id="UP001176961"/>
    </source>
</evidence>
<dbReference type="Pfam" id="PF03564">
    <property type="entry name" value="DUF1759"/>
    <property type="match status" value="1"/>
</dbReference>
<sequence>MSLLGSYKARITKAAKALREKISEVDEAILQPLDPVLEAKPDIASADTLPPRASSATQGFGVSPNHPLTFGNPFMTSSCPSPNPFAVSSTPPNPTSSQSSVEQSLKLPSFEISTFHGDIDRFYEFWDLFSTALHNNTSVPVPVKFTYMKSHSRGPAANIIAGFQSTAENYDEA</sequence>
<protein>
    <submittedName>
        <fullName evidence="2">Uncharacterized protein</fullName>
    </submittedName>
</protein>
<gene>
    <name evidence="2" type="ORF">CYNAS_LOCUS4628</name>
</gene>
<dbReference type="EMBL" id="CATQJL010000112">
    <property type="protein sequence ID" value="CAJ0592645.1"/>
    <property type="molecule type" value="Genomic_DNA"/>
</dbReference>
<keyword evidence="3" id="KW-1185">Reference proteome</keyword>
<reference evidence="2" key="1">
    <citation type="submission" date="2023-07" db="EMBL/GenBank/DDBJ databases">
        <authorList>
            <consortium name="CYATHOMIX"/>
        </authorList>
    </citation>
    <scope>NUCLEOTIDE SEQUENCE</scope>
    <source>
        <strain evidence="2">N/A</strain>
    </source>
</reference>
<feature type="region of interest" description="Disordered" evidence="1">
    <location>
        <begin position="81"/>
        <end position="102"/>
    </location>
</feature>
<dbReference type="AlphaFoldDB" id="A0AA36GIA3"/>
<dbReference type="InterPro" id="IPR005312">
    <property type="entry name" value="DUF1759"/>
</dbReference>
<name>A0AA36GIA3_CYLNA</name>
<organism evidence="2 3">
    <name type="scientific">Cylicocyclus nassatus</name>
    <name type="common">Nematode worm</name>
    <dbReference type="NCBI Taxonomy" id="53992"/>
    <lineage>
        <taxon>Eukaryota</taxon>
        <taxon>Metazoa</taxon>
        <taxon>Ecdysozoa</taxon>
        <taxon>Nematoda</taxon>
        <taxon>Chromadorea</taxon>
        <taxon>Rhabditida</taxon>
        <taxon>Rhabditina</taxon>
        <taxon>Rhabditomorpha</taxon>
        <taxon>Strongyloidea</taxon>
        <taxon>Strongylidae</taxon>
        <taxon>Cylicocyclus</taxon>
    </lineage>
</organism>
<evidence type="ECO:0000313" key="2">
    <source>
        <dbReference type="EMBL" id="CAJ0592645.1"/>
    </source>
</evidence>
<dbReference type="Proteomes" id="UP001176961">
    <property type="component" value="Unassembled WGS sequence"/>
</dbReference>